<sequence length="427" mass="48712">MLIKLIALCLLVLQVWGANELSIQDGVTISATRTVDLTSQVVKTKIEYEVKNGGKTDINHFIHTISTKKMTSWLGAPENMATYKIELLNMVAAGASITVLVEYSVTGYLVAYPRKSLRQKTNLYSFKVGSTKPISFTEHNPSKFAAEKVSYGPYEKQKAYVEKAISIHYENNAPFLVATSVERVIEVSHWGNIAVEEHIEVVHKGAKMKGSFSRLDFQMDRRGNKQPVVKSFKTLLPANSHDVYYRDHIGNISTSALYSRSDRLEVDLRPRFPLFGGWRTNYVLGYNIPTSGFLYSQGSEFGLKMRLLDHLFENAVVEKLKVKIILPEKSKNIKLVTPYSVKRLPDEVHKTYLDVEGRPVVVFEKDNLVDSHIQKFTLYYDFERSYLIREPLIAFSAVFILFIAVIIFLRLDFSIGHKDNKDHMKKE</sequence>
<evidence type="ECO:0000256" key="9">
    <source>
        <dbReference type="ARBA" id="ARBA00022989"/>
    </source>
</evidence>
<keyword evidence="12" id="KW-1185">Reference proteome</keyword>
<evidence type="ECO:0000256" key="10">
    <source>
        <dbReference type="ARBA" id="ARBA00023136"/>
    </source>
</evidence>
<dbReference type="PANTHER" id="PTHR21049">
    <property type="entry name" value="RIBOPHORIN I"/>
    <property type="match status" value="1"/>
</dbReference>
<dbReference type="PANTHER" id="PTHR21049:SF0">
    <property type="entry name" value="DOLICHYL-DIPHOSPHOOLIGOSACCHARIDE--PROTEIN GLYCOSYLTRANSFERASE SUBUNIT 1"/>
    <property type="match status" value="1"/>
</dbReference>
<keyword evidence="9 11" id="KW-1133">Transmembrane helix</keyword>
<evidence type="ECO:0000313" key="13">
    <source>
        <dbReference type="WBParaSite" id="jg6952"/>
    </source>
</evidence>
<accession>A0A915EKT7</accession>
<organism evidence="12 13">
    <name type="scientific">Ditylenchus dipsaci</name>
    <dbReference type="NCBI Taxonomy" id="166011"/>
    <lineage>
        <taxon>Eukaryota</taxon>
        <taxon>Metazoa</taxon>
        <taxon>Ecdysozoa</taxon>
        <taxon>Nematoda</taxon>
        <taxon>Chromadorea</taxon>
        <taxon>Rhabditida</taxon>
        <taxon>Tylenchina</taxon>
        <taxon>Tylenchomorpha</taxon>
        <taxon>Sphaerularioidea</taxon>
        <taxon>Anguinidae</taxon>
        <taxon>Anguininae</taxon>
        <taxon>Ditylenchus</taxon>
    </lineage>
</organism>
<comment type="similarity">
    <text evidence="4 11">Belongs to the OST1 family.</text>
</comment>
<evidence type="ECO:0000256" key="11">
    <source>
        <dbReference type="RuleBase" id="RU361143"/>
    </source>
</evidence>
<feature type="signal peptide" evidence="11">
    <location>
        <begin position="1"/>
        <end position="17"/>
    </location>
</feature>
<evidence type="ECO:0000256" key="2">
    <source>
        <dbReference type="ARBA" id="ARBA00004115"/>
    </source>
</evidence>
<evidence type="ECO:0000256" key="6">
    <source>
        <dbReference type="ARBA" id="ARBA00022692"/>
    </source>
</evidence>
<evidence type="ECO:0000256" key="5">
    <source>
        <dbReference type="ARBA" id="ARBA00017611"/>
    </source>
</evidence>
<dbReference type="GO" id="GO:0008250">
    <property type="term" value="C:oligosaccharyltransferase complex"/>
    <property type="evidence" value="ECO:0007669"/>
    <property type="project" value="UniProtKB-UniRule"/>
</dbReference>
<dbReference type="Pfam" id="PF04597">
    <property type="entry name" value="Ribophorin_I"/>
    <property type="match status" value="2"/>
</dbReference>
<keyword evidence="7 11" id="KW-0732">Signal</keyword>
<evidence type="ECO:0000256" key="1">
    <source>
        <dbReference type="ARBA" id="ARBA00002791"/>
    </source>
</evidence>
<keyword evidence="6 11" id="KW-0812">Transmembrane</keyword>
<dbReference type="Proteomes" id="UP000887574">
    <property type="component" value="Unplaced"/>
</dbReference>
<comment type="subcellular location">
    <subcellularLocation>
        <location evidence="2 11">Endoplasmic reticulum membrane</location>
        <topology evidence="2 11">Single-pass type I membrane protein</topology>
    </subcellularLocation>
</comment>
<dbReference type="InterPro" id="IPR007676">
    <property type="entry name" value="Ribophorin_I"/>
</dbReference>
<reference evidence="13" key="1">
    <citation type="submission" date="2022-11" db="UniProtKB">
        <authorList>
            <consortium name="WormBaseParasite"/>
        </authorList>
    </citation>
    <scope>IDENTIFICATION</scope>
</reference>
<dbReference type="GO" id="GO:0018279">
    <property type="term" value="P:protein N-linked glycosylation via asparagine"/>
    <property type="evidence" value="ECO:0007669"/>
    <property type="project" value="TreeGrafter"/>
</dbReference>
<evidence type="ECO:0000256" key="7">
    <source>
        <dbReference type="ARBA" id="ARBA00022729"/>
    </source>
</evidence>
<evidence type="ECO:0000256" key="3">
    <source>
        <dbReference type="ARBA" id="ARBA00004922"/>
    </source>
</evidence>
<evidence type="ECO:0000256" key="4">
    <source>
        <dbReference type="ARBA" id="ARBA00008905"/>
    </source>
</evidence>
<comment type="function">
    <text evidence="1 11">Subunit of the oligosaccharyl transferase (OST) complex that catalyzes the initial transfer of a defined glycan (Glc(3)Man(9)GlcNAc(2) in eukaryotes) from the lipid carrier dolichol-pyrophosphate to an asparagine residue within an Asn-X-Ser/Thr consensus motif in nascent polypeptide chains, the first step in protein N-glycosylation. N-glycosylation occurs cotranslationally and the complex associates with the Sec61 complex at the channel-forming translocon complex that mediates protein translocation across the endoplasmic reticulum (ER). All subunits are required for a maximal enzyme activity.</text>
</comment>
<protein>
    <recommendedName>
        <fullName evidence="5 11">Dolichyl-diphosphooligosaccharide--protein glycosyltransferase subunit 1</fullName>
    </recommendedName>
</protein>
<dbReference type="WBParaSite" id="jg6952">
    <property type="protein sequence ID" value="jg6952"/>
    <property type="gene ID" value="jg6952"/>
</dbReference>
<feature type="chain" id="PRO_5038156630" description="Dolichyl-diphosphooligosaccharide--protein glycosyltransferase subunit 1" evidence="11">
    <location>
        <begin position="18"/>
        <end position="427"/>
    </location>
</feature>
<feature type="transmembrane region" description="Helical" evidence="11">
    <location>
        <begin position="392"/>
        <end position="411"/>
    </location>
</feature>
<evidence type="ECO:0000313" key="12">
    <source>
        <dbReference type="Proteomes" id="UP000887574"/>
    </source>
</evidence>
<comment type="subunit">
    <text evidence="11">Component of the oligosaccharyltransferase (OST) complex.</text>
</comment>
<name>A0A915EKT7_9BILA</name>
<keyword evidence="8 11" id="KW-0256">Endoplasmic reticulum</keyword>
<dbReference type="AlphaFoldDB" id="A0A915EKT7"/>
<evidence type="ECO:0000256" key="8">
    <source>
        <dbReference type="ARBA" id="ARBA00022824"/>
    </source>
</evidence>
<keyword evidence="10 11" id="KW-0472">Membrane</keyword>
<proteinExistence type="inferred from homology"/>
<comment type="pathway">
    <text evidence="3 11">Protein modification; protein glycosylation.</text>
</comment>